<dbReference type="RefSeq" id="WP_338391492.1">
    <property type="nucleotide sequence ID" value="NZ_AP025314.1"/>
</dbReference>
<gene>
    <name evidence="1" type="ORF">FUAX_23400</name>
</gene>
<keyword evidence="2" id="KW-1185">Reference proteome</keyword>
<dbReference type="KEGG" id="fax:FUAX_23400"/>
<sequence length="371" mass="41808">MRYLFSIPFLIFLTDCSFSQNKKSQTNSHIRSSAFKPETFSDNWKYVGEAINEPGYDIWGGSPIRDEKGNVHIFCARWKADIPFEKAWRYDSEIAHYVAKKPEGPFRFVEVVASPSTTGKGWKTSGFHNPNIRKVGDKYVLVFIANDGAKTHGPTQFIGMMVAESLNGPWRSIPDDNNPILKTSEDKDVWCFDSGCGVTNPSLIAHPDGRFLLYFKAMTGPRPKGKVSMGVAEAKKLEGPYIIRNKPITSNEKMIEDGYAFVWKNRVCLLTTDNHGILEHGGGVLWASDDGYSFSSKVHSGFHHFGKYYLKGNIPESAKAHYNKDPKFERPQILFDQDKEPEYLYCPSGVAIDGSDGTNSYVLKYNNIKLQ</sequence>
<evidence type="ECO:0000313" key="2">
    <source>
        <dbReference type="Proteomes" id="UP001348817"/>
    </source>
</evidence>
<dbReference type="Proteomes" id="UP001348817">
    <property type="component" value="Chromosome"/>
</dbReference>
<evidence type="ECO:0000313" key="1">
    <source>
        <dbReference type="EMBL" id="BDD09908.1"/>
    </source>
</evidence>
<dbReference type="Gene3D" id="2.115.10.20">
    <property type="entry name" value="Glycosyl hydrolase domain, family 43"/>
    <property type="match status" value="1"/>
</dbReference>
<evidence type="ECO:0008006" key="3">
    <source>
        <dbReference type="Google" id="ProtNLM"/>
    </source>
</evidence>
<dbReference type="CDD" id="cd08994">
    <property type="entry name" value="GH43_62_32_68_117_130-like"/>
    <property type="match status" value="1"/>
</dbReference>
<proteinExistence type="predicted"/>
<dbReference type="AlphaFoldDB" id="A0AAU9D1U8"/>
<organism evidence="1 2">
    <name type="scientific">Fulvitalea axinellae</name>
    <dbReference type="NCBI Taxonomy" id="1182444"/>
    <lineage>
        <taxon>Bacteria</taxon>
        <taxon>Pseudomonadati</taxon>
        <taxon>Bacteroidota</taxon>
        <taxon>Cytophagia</taxon>
        <taxon>Cytophagales</taxon>
        <taxon>Persicobacteraceae</taxon>
        <taxon>Fulvitalea</taxon>
    </lineage>
</organism>
<dbReference type="EMBL" id="AP025314">
    <property type="protein sequence ID" value="BDD09908.1"/>
    <property type="molecule type" value="Genomic_DNA"/>
</dbReference>
<dbReference type="SUPFAM" id="SSF75005">
    <property type="entry name" value="Arabinanase/levansucrase/invertase"/>
    <property type="match status" value="2"/>
</dbReference>
<reference evidence="1 2" key="1">
    <citation type="submission" date="2021-12" db="EMBL/GenBank/DDBJ databases">
        <title>Genome sequencing of bacteria with rrn-lacking chromosome and rrn-plasmid.</title>
        <authorList>
            <person name="Anda M."/>
            <person name="Iwasaki W."/>
        </authorList>
    </citation>
    <scope>NUCLEOTIDE SEQUENCE [LARGE SCALE GENOMIC DNA]</scope>
    <source>
        <strain evidence="1 2">DSM 100852</strain>
    </source>
</reference>
<dbReference type="InterPro" id="IPR023296">
    <property type="entry name" value="Glyco_hydro_beta-prop_sf"/>
</dbReference>
<accession>A0AAU9D1U8</accession>
<name>A0AAU9D1U8_9BACT</name>
<protein>
    <recommendedName>
        <fullName evidence="3">Glycosyl hydrolases family 43</fullName>
    </recommendedName>
</protein>